<dbReference type="AlphaFoldDB" id="A0A197JXE4"/>
<sequence length="75" mass="8299">MTTLRENTKQQGMLANSKGRRKKIKTSITADAGMNTKRRKTVGIMKPSQAEVGDVLTGFDLKTFATKTSQFGDLY</sequence>
<protein>
    <submittedName>
        <fullName evidence="2">Uncharacterized protein</fullName>
    </submittedName>
</protein>
<accession>A0A197JXE4</accession>
<organism evidence="2 3">
    <name type="scientific">Linnemannia elongata AG-77</name>
    <dbReference type="NCBI Taxonomy" id="1314771"/>
    <lineage>
        <taxon>Eukaryota</taxon>
        <taxon>Fungi</taxon>
        <taxon>Fungi incertae sedis</taxon>
        <taxon>Mucoromycota</taxon>
        <taxon>Mortierellomycotina</taxon>
        <taxon>Mortierellomycetes</taxon>
        <taxon>Mortierellales</taxon>
        <taxon>Mortierellaceae</taxon>
        <taxon>Linnemannia</taxon>
    </lineage>
</organism>
<evidence type="ECO:0000256" key="1">
    <source>
        <dbReference type="SAM" id="MobiDB-lite"/>
    </source>
</evidence>
<proteinExistence type="predicted"/>
<reference evidence="2 3" key="1">
    <citation type="submission" date="2016-05" db="EMBL/GenBank/DDBJ databases">
        <title>Genome sequencing reveals origins of a unique bacterial endosymbiosis in the earliest lineages of terrestrial Fungi.</title>
        <authorList>
            <consortium name="DOE Joint Genome Institute"/>
            <person name="Uehling J."/>
            <person name="Gryganskyi A."/>
            <person name="Hameed K."/>
            <person name="Tschaplinski T."/>
            <person name="Misztal P."/>
            <person name="Wu S."/>
            <person name="Desiro A."/>
            <person name="Vande Pol N."/>
            <person name="Du Z.-Y."/>
            <person name="Zienkiewicz A."/>
            <person name="Zienkiewicz K."/>
            <person name="Morin E."/>
            <person name="Tisserant E."/>
            <person name="Splivallo R."/>
            <person name="Hainaut M."/>
            <person name="Henrissat B."/>
            <person name="Ohm R."/>
            <person name="Kuo A."/>
            <person name="Yan J."/>
            <person name="Lipzen A."/>
            <person name="Nolan M."/>
            <person name="Labutti K."/>
            <person name="Barry K."/>
            <person name="Goldstein A."/>
            <person name="Labbe J."/>
            <person name="Schadt C."/>
            <person name="Tuskan G."/>
            <person name="Grigoriev I."/>
            <person name="Martin F."/>
            <person name="Vilgalys R."/>
            <person name="Bonito G."/>
        </authorList>
    </citation>
    <scope>NUCLEOTIDE SEQUENCE [LARGE SCALE GENOMIC DNA]</scope>
    <source>
        <strain evidence="2 3">AG-77</strain>
    </source>
</reference>
<evidence type="ECO:0000313" key="2">
    <source>
        <dbReference type="EMBL" id="OAQ29992.1"/>
    </source>
</evidence>
<gene>
    <name evidence="2" type="ORF">K457DRAFT_1875562</name>
</gene>
<evidence type="ECO:0000313" key="3">
    <source>
        <dbReference type="Proteomes" id="UP000078512"/>
    </source>
</evidence>
<name>A0A197JXE4_9FUNG</name>
<feature type="compositionally biased region" description="Polar residues" evidence="1">
    <location>
        <begin position="1"/>
        <end position="14"/>
    </location>
</feature>
<dbReference type="EMBL" id="KV442038">
    <property type="protein sequence ID" value="OAQ29992.1"/>
    <property type="molecule type" value="Genomic_DNA"/>
</dbReference>
<dbReference type="Proteomes" id="UP000078512">
    <property type="component" value="Unassembled WGS sequence"/>
</dbReference>
<keyword evidence="3" id="KW-1185">Reference proteome</keyword>
<feature type="region of interest" description="Disordered" evidence="1">
    <location>
        <begin position="1"/>
        <end position="24"/>
    </location>
</feature>